<protein>
    <submittedName>
        <fullName evidence="2">Uncharacterized protein</fullName>
    </submittedName>
</protein>
<dbReference type="EMBL" id="ML976658">
    <property type="protein sequence ID" value="KAF1979196.1"/>
    <property type="molecule type" value="Genomic_DNA"/>
</dbReference>
<reference evidence="2" key="1">
    <citation type="journal article" date="2020" name="Stud. Mycol.">
        <title>101 Dothideomycetes genomes: a test case for predicting lifestyles and emergence of pathogens.</title>
        <authorList>
            <person name="Haridas S."/>
            <person name="Albert R."/>
            <person name="Binder M."/>
            <person name="Bloem J."/>
            <person name="Labutti K."/>
            <person name="Salamov A."/>
            <person name="Andreopoulos B."/>
            <person name="Baker S."/>
            <person name="Barry K."/>
            <person name="Bills G."/>
            <person name="Bluhm B."/>
            <person name="Cannon C."/>
            <person name="Castanera R."/>
            <person name="Culley D."/>
            <person name="Daum C."/>
            <person name="Ezra D."/>
            <person name="Gonzalez J."/>
            <person name="Henrissat B."/>
            <person name="Kuo A."/>
            <person name="Liang C."/>
            <person name="Lipzen A."/>
            <person name="Lutzoni F."/>
            <person name="Magnuson J."/>
            <person name="Mondo S."/>
            <person name="Nolan M."/>
            <person name="Ohm R."/>
            <person name="Pangilinan J."/>
            <person name="Park H.-J."/>
            <person name="Ramirez L."/>
            <person name="Alfaro M."/>
            <person name="Sun H."/>
            <person name="Tritt A."/>
            <person name="Yoshinaga Y."/>
            <person name="Zwiers L.-H."/>
            <person name="Turgeon B."/>
            <person name="Goodwin S."/>
            <person name="Spatafora J."/>
            <person name="Crous P."/>
            <person name="Grigoriev I."/>
        </authorList>
    </citation>
    <scope>NUCLEOTIDE SEQUENCE</scope>
    <source>
        <strain evidence="2">CBS 107.79</strain>
    </source>
</reference>
<feature type="region of interest" description="Disordered" evidence="1">
    <location>
        <begin position="28"/>
        <end position="47"/>
    </location>
</feature>
<gene>
    <name evidence="2" type="ORF">BU23DRAFT_150148</name>
</gene>
<name>A0A6A5VWD6_9PLEO</name>
<sequence>MACISSIGFAIAQTTVGGECPRFRHHFRRQRKGRTGESPFRPGRTHPVSHCSQWVKELNDNSIAQPEYCNSSTSIEPNCNGKGSQCLTTVGMSAWISAPRHDKGVTGLNEAQHLWYKRSTCFVCRSGPLTRSGTFLLRAL</sequence>
<accession>A0A6A5VWD6</accession>
<proteinExistence type="predicted"/>
<dbReference type="AlphaFoldDB" id="A0A6A5VWD6"/>
<evidence type="ECO:0000256" key="1">
    <source>
        <dbReference type="SAM" id="MobiDB-lite"/>
    </source>
</evidence>
<evidence type="ECO:0000313" key="3">
    <source>
        <dbReference type="Proteomes" id="UP000800036"/>
    </source>
</evidence>
<evidence type="ECO:0000313" key="2">
    <source>
        <dbReference type="EMBL" id="KAF1979196.1"/>
    </source>
</evidence>
<dbReference type="Proteomes" id="UP000800036">
    <property type="component" value="Unassembled WGS sequence"/>
</dbReference>
<keyword evidence="3" id="KW-1185">Reference proteome</keyword>
<organism evidence="2 3">
    <name type="scientific">Bimuria novae-zelandiae CBS 107.79</name>
    <dbReference type="NCBI Taxonomy" id="1447943"/>
    <lineage>
        <taxon>Eukaryota</taxon>
        <taxon>Fungi</taxon>
        <taxon>Dikarya</taxon>
        <taxon>Ascomycota</taxon>
        <taxon>Pezizomycotina</taxon>
        <taxon>Dothideomycetes</taxon>
        <taxon>Pleosporomycetidae</taxon>
        <taxon>Pleosporales</taxon>
        <taxon>Massarineae</taxon>
        <taxon>Didymosphaeriaceae</taxon>
        <taxon>Bimuria</taxon>
    </lineage>
</organism>